<reference evidence="7 8" key="1">
    <citation type="submission" date="2014-11" db="EMBL/GenBank/DDBJ databases">
        <title>Genetic blueprint of the zoonotic pathogen Toxocara canis.</title>
        <authorList>
            <person name="Zhu X.-Q."/>
            <person name="Korhonen P.K."/>
            <person name="Cai H."/>
            <person name="Young N.D."/>
            <person name="Nejsum P."/>
            <person name="von Samson-Himmelstjerna G."/>
            <person name="Boag P.R."/>
            <person name="Tan P."/>
            <person name="Li Q."/>
            <person name="Min J."/>
            <person name="Yang Y."/>
            <person name="Wang X."/>
            <person name="Fang X."/>
            <person name="Hall R.S."/>
            <person name="Hofmann A."/>
            <person name="Sternberg P.W."/>
            <person name="Jex A.R."/>
            <person name="Gasser R.B."/>
        </authorList>
    </citation>
    <scope>NUCLEOTIDE SEQUENCE [LARGE SCALE GENOMIC DNA]</scope>
    <source>
        <strain evidence="7">PN_DK_2014</strain>
    </source>
</reference>
<dbReference type="GO" id="GO:0005886">
    <property type="term" value="C:plasma membrane"/>
    <property type="evidence" value="ECO:0007669"/>
    <property type="project" value="TreeGrafter"/>
</dbReference>
<evidence type="ECO:0000256" key="2">
    <source>
        <dbReference type="ARBA" id="ARBA00022692"/>
    </source>
</evidence>
<dbReference type="Proteomes" id="UP000031036">
    <property type="component" value="Unassembled WGS sequence"/>
</dbReference>
<feature type="transmembrane region" description="Helical" evidence="5">
    <location>
        <begin position="46"/>
        <end position="67"/>
    </location>
</feature>
<feature type="transmembrane region" description="Helical" evidence="5">
    <location>
        <begin position="223"/>
        <end position="249"/>
    </location>
</feature>
<evidence type="ECO:0000256" key="5">
    <source>
        <dbReference type="SAM" id="Phobius"/>
    </source>
</evidence>
<evidence type="ECO:0000256" key="6">
    <source>
        <dbReference type="SAM" id="SignalP"/>
    </source>
</evidence>
<protein>
    <submittedName>
        <fullName evidence="7">Tetraspanin-1</fullName>
    </submittedName>
</protein>
<dbReference type="PANTHER" id="PTHR19282">
    <property type="entry name" value="TETRASPANIN"/>
    <property type="match status" value="1"/>
</dbReference>
<evidence type="ECO:0000256" key="1">
    <source>
        <dbReference type="ARBA" id="ARBA00004141"/>
    </source>
</evidence>
<feature type="transmembrane region" description="Helical" evidence="5">
    <location>
        <begin position="133"/>
        <end position="157"/>
    </location>
</feature>
<gene>
    <name evidence="7" type="primary">tsp-1</name>
    <name evidence="7" type="ORF">Tcan_12953</name>
</gene>
<dbReference type="PANTHER" id="PTHR19282:SF378">
    <property type="entry name" value="TETRASPANIN"/>
    <property type="match status" value="1"/>
</dbReference>
<keyword evidence="3 5" id="KW-1133">Transmembrane helix</keyword>
<dbReference type="Pfam" id="PF00335">
    <property type="entry name" value="Tetraspanin"/>
    <property type="match status" value="1"/>
</dbReference>
<dbReference type="PRINTS" id="PR00259">
    <property type="entry name" value="TMFOUR"/>
</dbReference>
<proteinExistence type="predicted"/>
<organism evidence="7 8">
    <name type="scientific">Toxocara canis</name>
    <name type="common">Canine roundworm</name>
    <dbReference type="NCBI Taxonomy" id="6265"/>
    <lineage>
        <taxon>Eukaryota</taxon>
        <taxon>Metazoa</taxon>
        <taxon>Ecdysozoa</taxon>
        <taxon>Nematoda</taxon>
        <taxon>Chromadorea</taxon>
        <taxon>Rhabditida</taxon>
        <taxon>Spirurina</taxon>
        <taxon>Ascaridomorpha</taxon>
        <taxon>Ascaridoidea</taxon>
        <taxon>Toxocaridae</taxon>
        <taxon>Toxocara</taxon>
    </lineage>
</organism>
<comment type="caution">
    <text evidence="7">The sequence shown here is derived from an EMBL/GenBank/DDBJ whole genome shotgun (WGS) entry which is preliminary data.</text>
</comment>
<evidence type="ECO:0000313" key="8">
    <source>
        <dbReference type="Proteomes" id="UP000031036"/>
    </source>
</evidence>
<accession>A0A0B2VGN6</accession>
<evidence type="ECO:0000256" key="3">
    <source>
        <dbReference type="ARBA" id="ARBA00022989"/>
    </source>
</evidence>
<dbReference type="InterPro" id="IPR018499">
    <property type="entry name" value="Tetraspanin/Peripherin"/>
</dbReference>
<dbReference type="EMBL" id="JPKZ01001700">
    <property type="protein sequence ID" value="KHN80627.1"/>
    <property type="molecule type" value="Genomic_DNA"/>
</dbReference>
<keyword evidence="2 5" id="KW-0812">Transmembrane</keyword>
<keyword evidence="4 5" id="KW-0472">Membrane</keyword>
<sequence length="261" mass="28537">MWMMTNEQKSKAQRLLIVSMLVLLYALAMGEKGGCCFGCSRVFLSLLNILLLLGGLTVIGLTLWLRLDKTFEAEIRENILQENSGNQEMNQIKEQFRFALTICFWVLCGFGLAGAIIGFIGSCAGMCGSRCTAGVYLTFLIIMTILEIAVGVFIIIYRPQIQNAVEKYVYVAAQMQSTNPRDMNTLRQRYNCCGANGLQLPQCVGSYQPTCSVAVWDRLDFTLMIAGIVAAGIIIFQIVTAIIAIALIASGGRSSSRPANG</sequence>
<comment type="subcellular location">
    <subcellularLocation>
        <location evidence="1">Membrane</location>
        <topology evidence="1">Multi-pass membrane protein</topology>
    </subcellularLocation>
</comment>
<dbReference type="STRING" id="6265.A0A0B2VGN6"/>
<dbReference type="OrthoDB" id="5870230at2759"/>
<evidence type="ECO:0000256" key="4">
    <source>
        <dbReference type="ARBA" id="ARBA00023136"/>
    </source>
</evidence>
<feature type="transmembrane region" description="Helical" evidence="5">
    <location>
        <begin position="98"/>
        <end position="121"/>
    </location>
</feature>
<feature type="signal peptide" evidence="6">
    <location>
        <begin position="1"/>
        <end position="30"/>
    </location>
</feature>
<evidence type="ECO:0000313" key="7">
    <source>
        <dbReference type="EMBL" id="KHN80627.1"/>
    </source>
</evidence>
<dbReference type="AlphaFoldDB" id="A0A0B2VGN6"/>
<name>A0A0B2VGN6_TOXCA</name>
<keyword evidence="8" id="KW-1185">Reference proteome</keyword>
<feature type="chain" id="PRO_5002077244" evidence="6">
    <location>
        <begin position="31"/>
        <end position="261"/>
    </location>
</feature>
<keyword evidence="6" id="KW-0732">Signal</keyword>
<dbReference type="OMA" id="FWIIIGF"/>